<dbReference type="EMBL" id="BLVO01000016">
    <property type="protein sequence ID" value="GFM35053.1"/>
    <property type="molecule type" value="Genomic_DNA"/>
</dbReference>
<comment type="subcellular location">
    <subcellularLocation>
        <location evidence="1">Bacterial microcompartment</location>
    </subcellularLocation>
</comment>
<dbReference type="Gene3D" id="3.30.70.1710">
    <property type="match status" value="1"/>
</dbReference>
<dbReference type="AlphaFoldDB" id="A0A7J0BMQ9"/>
<protein>
    <recommendedName>
        <fullName evidence="9">BMC domain-containing protein</fullName>
    </recommendedName>
</protein>
<dbReference type="InterPro" id="IPR044870">
    <property type="entry name" value="BMC_CP"/>
</dbReference>
<evidence type="ECO:0000313" key="7">
    <source>
        <dbReference type="EMBL" id="GFM35053.1"/>
    </source>
</evidence>
<comment type="similarity">
    <text evidence="3">Belongs to the bacterial microcompartments protein family.</text>
</comment>
<proteinExistence type="inferred from homology"/>
<keyword evidence="2" id="KW-1283">Bacterial microcompartment</keyword>
<dbReference type="InterPro" id="IPR000249">
    <property type="entry name" value="BMC_dom"/>
</dbReference>
<dbReference type="Proteomes" id="UP000503840">
    <property type="component" value="Unassembled WGS sequence"/>
</dbReference>
<sequence>MKALGLIETKGLLAAVEGADAMLKTADVRLLEKNLVGGGLVTITIAGEVSAVRASVDAAVSAIGRIHGATLVSEHVIARPDEELARILSFAELTVEEPQAPAASSAPAAPAAPATPAVAEEPAGGNAQIYSDNAGSTANPDPAAVSPAIARALTEEEAEAEGAPMPAHPSARPEATASVKPPKSETVRHEVSQLKKMSVNRLRQIAASLSGLTLSAEEVRKAVKKDLIEAIISAYRQIEE</sequence>
<evidence type="ECO:0008006" key="9">
    <source>
        <dbReference type="Google" id="ProtNLM"/>
    </source>
</evidence>
<dbReference type="Pfam" id="PF00936">
    <property type="entry name" value="BMC"/>
    <property type="match status" value="1"/>
</dbReference>
<evidence type="ECO:0000259" key="5">
    <source>
        <dbReference type="PROSITE" id="PS51930"/>
    </source>
</evidence>
<evidence type="ECO:0000256" key="2">
    <source>
        <dbReference type="ARBA" id="ARBA00024446"/>
    </source>
</evidence>
<dbReference type="CDD" id="cd07045">
    <property type="entry name" value="BMC_CcmK_like"/>
    <property type="match status" value="1"/>
</dbReference>
<reference evidence="7 8" key="1">
    <citation type="submission" date="2020-05" db="EMBL/GenBank/DDBJ databases">
        <title>Draft genome sequence of Desulfovibrio sp. strain HN2T.</title>
        <authorList>
            <person name="Ueno A."/>
            <person name="Tamazawa S."/>
            <person name="Tamamura S."/>
            <person name="Murakami T."/>
            <person name="Kiyama T."/>
            <person name="Inomata H."/>
            <person name="Amano Y."/>
            <person name="Miyakawa K."/>
            <person name="Tamaki H."/>
            <person name="Naganuma T."/>
            <person name="Kaneko K."/>
        </authorList>
    </citation>
    <scope>NUCLEOTIDE SEQUENCE [LARGE SCALE GENOMIC DNA]</scope>
    <source>
        <strain evidence="7 8">HN2</strain>
    </source>
</reference>
<feature type="domain" description="BMC" evidence="5">
    <location>
        <begin position="3"/>
        <end position="89"/>
    </location>
</feature>
<name>A0A7J0BMQ9_9BACT</name>
<evidence type="ECO:0000256" key="3">
    <source>
        <dbReference type="PROSITE-ProRule" id="PRU01278"/>
    </source>
</evidence>
<dbReference type="InterPro" id="IPR044872">
    <property type="entry name" value="CcmK/CsoS1_BMC"/>
</dbReference>
<dbReference type="InterPro" id="IPR050575">
    <property type="entry name" value="BMC_shell"/>
</dbReference>
<feature type="region of interest" description="Disordered" evidence="4">
    <location>
        <begin position="99"/>
        <end position="120"/>
    </location>
</feature>
<dbReference type="GO" id="GO:0031469">
    <property type="term" value="C:bacterial microcompartment"/>
    <property type="evidence" value="ECO:0007669"/>
    <property type="project" value="UniProtKB-SubCell"/>
</dbReference>
<dbReference type="SMART" id="SM00877">
    <property type="entry name" value="BMC"/>
    <property type="match status" value="1"/>
</dbReference>
<evidence type="ECO:0000256" key="4">
    <source>
        <dbReference type="SAM" id="MobiDB-lite"/>
    </source>
</evidence>
<accession>A0A7J0BMQ9</accession>
<dbReference type="PANTHER" id="PTHR33941">
    <property type="entry name" value="PROPANEDIOL UTILIZATION PROTEIN PDUA"/>
    <property type="match status" value="1"/>
</dbReference>
<comment type="caution">
    <text evidence="7">The sequence shown here is derived from an EMBL/GenBank/DDBJ whole genome shotgun (WGS) entry which is preliminary data.</text>
</comment>
<evidence type="ECO:0000313" key="8">
    <source>
        <dbReference type="Proteomes" id="UP000503840"/>
    </source>
</evidence>
<organism evidence="7 8">
    <name type="scientific">Desulfovibrio subterraneus</name>
    <dbReference type="NCBI Taxonomy" id="2718620"/>
    <lineage>
        <taxon>Bacteria</taxon>
        <taxon>Pseudomonadati</taxon>
        <taxon>Thermodesulfobacteriota</taxon>
        <taxon>Desulfovibrionia</taxon>
        <taxon>Desulfovibrionales</taxon>
        <taxon>Desulfovibrionaceae</taxon>
        <taxon>Desulfovibrio</taxon>
    </lineage>
</organism>
<evidence type="ECO:0000259" key="6">
    <source>
        <dbReference type="PROSITE" id="PS51931"/>
    </source>
</evidence>
<dbReference type="PROSITE" id="PS51930">
    <property type="entry name" value="BMC_2"/>
    <property type="match status" value="1"/>
</dbReference>
<dbReference type="InterPro" id="IPR037233">
    <property type="entry name" value="CcmK-like_sf"/>
</dbReference>
<feature type="domain" description="BMC circularly permuted" evidence="6">
    <location>
        <begin position="1"/>
        <end position="73"/>
    </location>
</feature>
<dbReference type="PANTHER" id="PTHR33941:SF11">
    <property type="entry name" value="BACTERIAL MICROCOMPARTMENT SHELL PROTEIN PDUJ"/>
    <property type="match status" value="1"/>
</dbReference>
<evidence type="ECO:0000256" key="1">
    <source>
        <dbReference type="ARBA" id="ARBA00024322"/>
    </source>
</evidence>
<dbReference type="SUPFAM" id="SSF143414">
    <property type="entry name" value="CcmK-like"/>
    <property type="match status" value="1"/>
</dbReference>
<feature type="region of interest" description="Disordered" evidence="4">
    <location>
        <begin position="154"/>
        <end position="186"/>
    </location>
</feature>
<dbReference type="PROSITE" id="PS51931">
    <property type="entry name" value="BMC_CP"/>
    <property type="match status" value="1"/>
</dbReference>
<gene>
    <name evidence="7" type="ORF">DSM101010T_34180</name>
</gene>
<keyword evidence="8" id="KW-1185">Reference proteome</keyword>
<dbReference type="RefSeq" id="WP_174406689.1">
    <property type="nucleotide sequence ID" value="NZ_BLVO01000016.1"/>
</dbReference>